<sequence length="78" mass="8315">MAQIELIHGAGEQIELVNGANRAGPWRICIVTPHTSAAIDARELLQHLHRNAAHQGVPHARLQELAPPHRAAAAGGLL</sequence>
<evidence type="ECO:0000313" key="1">
    <source>
        <dbReference type="EMBL" id="CAD6214457.1"/>
    </source>
</evidence>
<name>A0A811N3L8_9POAL</name>
<proteinExistence type="predicted"/>
<dbReference type="Proteomes" id="UP000604825">
    <property type="component" value="Unassembled WGS sequence"/>
</dbReference>
<comment type="caution">
    <text evidence="1">The sequence shown here is derived from an EMBL/GenBank/DDBJ whole genome shotgun (WGS) entry which is preliminary data.</text>
</comment>
<reference evidence="1" key="1">
    <citation type="submission" date="2020-10" db="EMBL/GenBank/DDBJ databases">
        <authorList>
            <person name="Han B."/>
            <person name="Lu T."/>
            <person name="Zhao Q."/>
            <person name="Huang X."/>
            <person name="Zhao Y."/>
        </authorList>
    </citation>
    <scope>NUCLEOTIDE SEQUENCE</scope>
</reference>
<accession>A0A811N3L8</accession>
<protein>
    <submittedName>
        <fullName evidence="1">Uncharacterized protein</fullName>
    </submittedName>
</protein>
<gene>
    <name evidence="1" type="ORF">NCGR_LOCUS9870</name>
</gene>
<evidence type="ECO:0000313" key="2">
    <source>
        <dbReference type="Proteomes" id="UP000604825"/>
    </source>
</evidence>
<organism evidence="1 2">
    <name type="scientific">Miscanthus lutarioriparius</name>
    <dbReference type="NCBI Taxonomy" id="422564"/>
    <lineage>
        <taxon>Eukaryota</taxon>
        <taxon>Viridiplantae</taxon>
        <taxon>Streptophyta</taxon>
        <taxon>Embryophyta</taxon>
        <taxon>Tracheophyta</taxon>
        <taxon>Spermatophyta</taxon>
        <taxon>Magnoliopsida</taxon>
        <taxon>Liliopsida</taxon>
        <taxon>Poales</taxon>
        <taxon>Poaceae</taxon>
        <taxon>PACMAD clade</taxon>
        <taxon>Panicoideae</taxon>
        <taxon>Andropogonodae</taxon>
        <taxon>Andropogoneae</taxon>
        <taxon>Saccharinae</taxon>
        <taxon>Miscanthus</taxon>
    </lineage>
</organism>
<dbReference type="AlphaFoldDB" id="A0A811N3L8"/>
<dbReference type="EMBL" id="CAJGYO010000002">
    <property type="protein sequence ID" value="CAD6214457.1"/>
    <property type="molecule type" value="Genomic_DNA"/>
</dbReference>
<keyword evidence="2" id="KW-1185">Reference proteome</keyword>